<feature type="region of interest" description="Disordered" evidence="5">
    <location>
        <begin position="1"/>
        <end position="23"/>
    </location>
</feature>
<dbReference type="SUPFAM" id="SSF56801">
    <property type="entry name" value="Acetyl-CoA synthetase-like"/>
    <property type="match status" value="1"/>
</dbReference>
<evidence type="ECO:0000256" key="1">
    <source>
        <dbReference type="ARBA" id="ARBA00006432"/>
    </source>
</evidence>
<evidence type="ECO:0000259" key="6">
    <source>
        <dbReference type="Pfam" id="PF00501"/>
    </source>
</evidence>
<dbReference type="PANTHER" id="PTHR43201">
    <property type="entry name" value="ACYL-COA SYNTHETASE"/>
    <property type="match status" value="1"/>
</dbReference>
<organism evidence="9 10">
    <name type="scientific">Penicillium canariense</name>
    <dbReference type="NCBI Taxonomy" id="189055"/>
    <lineage>
        <taxon>Eukaryota</taxon>
        <taxon>Fungi</taxon>
        <taxon>Dikarya</taxon>
        <taxon>Ascomycota</taxon>
        <taxon>Pezizomycotina</taxon>
        <taxon>Eurotiomycetes</taxon>
        <taxon>Eurotiomycetidae</taxon>
        <taxon>Eurotiales</taxon>
        <taxon>Aspergillaceae</taxon>
        <taxon>Penicillium</taxon>
    </lineage>
</organism>
<dbReference type="EMBL" id="JAPQKN010000006">
    <property type="protein sequence ID" value="KAJ5157771.1"/>
    <property type="molecule type" value="Genomic_DNA"/>
</dbReference>
<reference evidence="9" key="2">
    <citation type="journal article" date="2023" name="IMA Fungus">
        <title>Comparative genomic study of the Penicillium genus elucidates a diverse pangenome and 15 lateral gene transfer events.</title>
        <authorList>
            <person name="Petersen C."/>
            <person name="Sorensen T."/>
            <person name="Nielsen M.R."/>
            <person name="Sondergaard T.E."/>
            <person name="Sorensen J.L."/>
            <person name="Fitzpatrick D.A."/>
            <person name="Frisvad J.C."/>
            <person name="Nielsen K.L."/>
        </authorList>
    </citation>
    <scope>NUCLEOTIDE SEQUENCE</scope>
    <source>
        <strain evidence="9">IBT 26290</strain>
    </source>
</reference>
<keyword evidence="10" id="KW-1185">Reference proteome</keyword>
<proteinExistence type="inferred from homology"/>
<feature type="domain" description="AMP-binding enzyme C-terminal" evidence="8">
    <location>
        <begin position="476"/>
        <end position="548"/>
    </location>
</feature>
<name>A0A9W9HUL3_9EURO</name>
<dbReference type="SUPFAM" id="SSF52777">
    <property type="entry name" value="CoA-dependent acyltransferases"/>
    <property type="match status" value="2"/>
</dbReference>
<dbReference type="OrthoDB" id="10253869at2759"/>
<evidence type="ECO:0000256" key="5">
    <source>
        <dbReference type="SAM" id="MobiDB-lite"/>
    </source>
</evidence>
<comment type="similarity">
    <text evidence="1">Belongs to the ATP-dependent AMP-binding enzyme family.</text>
</comment>
<dbReference type="GO" id="GO:0031956">
    <property type="term" value="F:medium-chain fatty acid-CoA ligase activity"/>
    <property type="evidence" value="ECO:0007669"/>
    <property type="project" value="TreeGrafter"/>
</dbReference>
<protein>
    <submittedName>
        <fullName evidence="9">Nonribosomal peptide synthase</fullName>
    </submittedName>
</protein>
<dbReference type="Gene3D" id="3.30.559.30">
    <property type="entry name" value="Nonribosomal peptide synthetase, condensation domain"/>
    <property type="match status" value="1"/>
</dbReference>
<accession>A0A9W9HUL3</accession>
<gene>
    <name evidence="9" type="ORF">N7482_008871</name>
</gene>
<reference evidence="9" key="1">
    <citation type="submission" date="2022-11" db="EMBL/GenBank/DDBJ databases">
        <authorList>
            <person name="Petersen C."/>
        </authorList>
    </citation>
    <scope>NUCLEOTIDE SEQUENCE</scope>
    <source>
        <strain evidence="9">IBT 26290</strain>
    </source>
</reference>
<keyword evidence="2" id="KW-0596">Phosphopantetheine</keyword>
<dbReference type="InterPro" id="IPR020845">
    <property type="entry name" value="AMP-binding_CS"/>
</dbReference>
<dbReference type="Gene3D" id="3.30.559.10">
    <property type="entry name" value="Chloramphenicol acetyltransferase-like domain"/>
    <property type="match status" value="1"/>
</dbReference>
<keyword evidence="3" id="KW-0597">Phosphoprotein</keyword>
<feature type="domain" description="AMP-dependent synthetase/ligase" evidence="6">
    <location>
        <begin position="30"/>
        <end position="422"/>
    </location>
</feature>
<dbReference type="PROSITE" id="PS00455">
    <property type="entry name" value="AMP_BINDING"/>
    <property type="match status" value="1"/>
</dbReference>
<dbReference type="Pfam" id="PF00501">
    <property type="entry name" value="AMP-binding"/>
    <property type="match status" value="1"/>
</dbReference>
<dbReference type="GO" id="GO:0006631">
    <property type="term" value="P:fatty acid metabolic process"/>
    <property type="evidence" value="ECO:0007669"/>
    <property type="project" value="TreeGrafter"/>
</dbReference>
<feature type="compositionally biased region" description="Low complexity" evidence="5">
    <location>
        <begin position="587"/>
        <end position="603"/>
    </location>
</feature>
<sequence>MAGEAMRSRAIAQTKDERQRKPANNLITTFDRVAQRQPNDIAVLSFHQKDHLGVGNLSWTYAQLRDGSVRLAHRLSSAGLRKGSRIATFLYNEIEWALLFLASARVGCHFVPLDPRALNTPSDAIYLLRKVWAEAIFVSHLEFAECVENILDTELMPQVRLKSIVAPVAVGRETEDLPRGWRTLSAMMADPDPAGIVLPQLKRDDIILMLGTSGTTSRPKICPHSSVTIVTPALGLVDHWSLTRDDSICQHLPSFHVFNIAMNLAFWVAGGTVVIPSPEFNPAATFEGLATGSRVWIAAVATMIHAMHTYSVALEEDLASPFGICLGGGPITPQVLRECSALGAKKIVAGYGTTEGVATLYNVMDVTDPRITNVQDGDEICLGPAVAGSHLRICAPGSRTPLQRNEIGELHQGGYPVIEGYYQGSEEDNATCYKEGTVPWQATGDQGYMDDDGCIYLLGRYKDLIIRAGENISPLKIEQCLAGQPGVATAVVVGAPDDIVSEVPVAVIETYDRKDRSFFQGLQSAVVRAMGRSFAPKLVLHLQDDLNREKYPTTTSGKIKKNVVKEWVAAYLAGSSTASSRAQTPNITETSTAPSTPPTIAATPKDENNDIHKELTALWSSVSGLDVPEIKTDMPIRTFTDSTMLIQFLQLAKKKGWKLTLKDLLAANTIEKQARLLGGTHTPQLSLGAPLESKTTTTVAIKKQRAAAHLGLHVDDIDELIPMTDLFRMLSLDRPYPGAWDLRIDFSVRRDLSADQIAAILETWLQRHELLRSVVAVVENEPPVYAVMHPSASWFKNQIINGPEVDDLKAVTEYQLDDFVDSGYGPLCKMTILPLHSTSRCGMVLHIHHLLFDGMVMERWIRDLNHLFDGKPQLNWHPYREFAANYEAYRSTVDAEESVRYFVRKFSGIASAKDAVWDIHRVFQILDQNYTPPESLGSNITPKRADPATLPKRFIHLPELTQMRSQFGISAPIIALAACALMNVRYTGASEAIITNLQSGRSWPTEDGPGSSDISLLELSGPTLQNLPARIPVIPEDTVLDLLNRVRTEQDEMMLREHCPVKRVHELVSQGPNGVEDAAVLWELMTTQLFDWLLETYSQGSDDALELLRDTTLSRTGWVWFPRLSEGNVLHCNIHHADADLPVDKTNFIVEEYLCAVAWLADPVNVQKPISACRFDGYAVGSADFMYDQRDGS</sequence>
<dbReference type="InterPro" id="IPR042099">
    <property type="entry name" value="ANL_N_sf"/>
</dbReference>
<comment type="caution">
    <text evidence="9">The sequence shown here is derived from an EMBL/GenBank/DDBJ whole genome shotgun (WGS) entry which is preliminary data.</text>
</comment>
<dbReference type="GeneID" id="81430171"/>
<dbReference type="AlphaFoldDB" id="A0A9W9HUL3"/>
<evidence type="ECO:0000259" key="8">
    <source>
        <dbReference type="Pfam" id="PF13193"/>
    </source>
</evidence>
<dbReference type="CDD" id="cd04433">
    <property type="entry name" value="AFD_class_I"/>
    <property type="match status" value="1"/>
</dbReference>
<dbReference type="GO" id="GO:0044550">
    <property type="term" value="P:secondary metabolite biosynthetic process"/>
    <property type="evidence" value="ECO:0007669"/>
    <property type="project" value="UniProtKB-ARBA"/>
</dbReference>
<dbReference type="Gene3D" id="3.30.300.30">
    <property type="match status" value="1"/>
</dbReference>
<evidence type="ECO:0000256" key="3">
    <source>
        <dbReference type="ARBA" id="ARBA00022553"/>
    </source>
</evidence>
<dbReference type="RefSeq" id="XP_056540760.1">
    <property type="nucleotide sequence ID" value="XM_056690995.1"/>
</dbReference>
<dbReference type="InterPro" id="IPR023213">
    <property type="entry name" value="CAT-like_dom_sf"/>
</dbReference>
<evidence type="ECO:0000256" key="4">
    <source>
        <dbReference type="ARBA" id="ARBA00022598"/>
    </source>
</evidence>
<dbReference type="Pfam" id="PF13193">
    <property type="entry name" value="AMP-binding_C"/>
    <property type="match status" value="1"/>
</dbReference>
<dbReference type="Pfam" id="PF00668">
    <property type="entry name" value="Condensation"/>
    <property type="match status" value="1"/>
</dbReference>
<dbReference type="PANTHER" id="PTHR43201:SF5">
    <property type="entry name" value="MEDIUM-CHAIN ACYL-COA LIGASE ACSF2, MITOCHONDRIAL"/>
    <property type="match status" value="1"/>
</dbReference>
<keyword evidence="4" id="KW-0436">Ligase</keyword>
<dbReference type="InterPro" id="IPR001242">
    <property type="entry name" value="Condensation_dom"/>
</dbReference>
<evidence type="ECO:0000256" key="2">
    <source>
        <dbReference type="ARBA" id="ARBA00022450"/>
    </source>
</evidence>
<evidence type="ECO:0000313" key="10">
    <source>
        <dbReference type="Proteomes" id="UP001149163"/>
    </source>
</evidence>
<dbReference type="Proteomes" id="UP001149163">
    <property type="component" value="Unassembled WGS sequence"/>
</dbReference>
<evidence type="ECO:0000259" key="7">
    <source>
        <dbReference type="Pfam" id="PF00668"/>
    </source>
</evidence>
<dbReference type="InterPro" id="IPR045851">
    <property type="entry name" value="AMP-bd_C_sf"/>
</dbReference>
<feature type="domain" description="Condensation" evidence="7">
    <location>
        <begin position="739"/>
        <end position="1067"/>
    </location>
</feature>
<evidence type="ECO:0000313" key="9">
    <source>
        <dbReference type="EMBL" id="KAJ5157771.1"/>
    </source>
</evidence>
<dbReference type="SUPFAM" id="SSF47336">
    <property type="entry name" value="ACP-like"/>
    <property type="match status" value="1"/>
</dbReference>
<dbReference type="Gene3D" id="3.40.50.12780">
    <property type="entry name" value="N-terminal domain of ligase-like"/>
    <property type="match status" value="1"/>
</dbReference>
<dbReference type="InterPro" id="IPR025110">
    <property type="entry name" value="AMP-bd_C"/>
</dbReference>
<dbReference type="InterPro" id="IPR000873">
    <property type="entry name" value="AMP-dep_synth/lig_dom"/>
</dbReference>
<feature type="region of interest" description="Disordered" evidence="5">
    <location>
        <begin position="580"/>
        <end position="606"/>
    </location>
</feature>
<dbReference type="InterPro" id="IPR036736">
    <property type="entry name" value="ACP-like_sf"/>
</dbReference>